<keyword evidence="6 12" id="KW-0067">ATP-binding</keyword>
<keyword evidence="7 9" id="KW-1133">Transmembrane helix</keyword>
<keyword evidence="4 9" id="KW-0812">Transmembrane</keyword>
<dbReference type="PROSITE" id="PS00211">
    <property type="entry name" value="ABC_TRANSPORTER_1"/>
    <property type="match status" value="1"/>
</dbReference>
<keyword evidence="2" id="KW-0813">Transport</keyword>
<feature type="transmembrane region" description="Helical" evidence="9">
    <location>
        <begin position="52"/>
        <end position="80"/>
    </location>
</feature>
<keyword evidence="8 9" id="KW-0472">Membrane</keyword>
<feature type="transmembrane region" description="Helical" evidence="9">
    <location>
        <begin position="12"/>
        <end position="32"/>
    </location>
</feature>
<evidence type="ECO:0000256" key="3">
    <source>
        <dbReference type="ARBA" id="ARBA00022475"/>
    </source>
</evidence>
<dbReference type="GO" id="GO:0005886">
    <property type="term" value="C:plasma membrane"/>
    <property type="evidence" value="ECO:0007669"/>
    <property type="project" value="UniProtKB-SubCell"/>
</dbReference>
<dbReference type="InterPro" id="IPR017871">
    <property type="entry name" value="ABC_transporter-like_CS"/>
</dbReference>
<comment type="subcellular location">
    <subcellularLocation>
        <location evidence="1">Cell membrane</location>
        <topology evidence="1">Multi-pass membrane protein</topology>
    </subcellularLocation>
</comment>
<keyword evidence="13" id="KW-1185">Reference proteome</keyword>
<dbReference type="PROSITE" id="PS50893">
    <property type="entry name" value="ABC_TRANSPORTER_2"/>
    <property type="match status" value="1"/>
</dbReference>
<evidence type="ECO:0000256" key="6">
    <source>
        <dbReference type="ARBA" id="ARBA00022840"/>
    </source>
</evidence>
<sequence>MRHVLSYLKPYMKWMIFAWALMLVELLVELWHPLLMEKIIDDGVMKNDLHVIWKWGAIMIATSFLAFASGIANSFVAAYVGQQYGFDLRKHLFEKIQSFSLFNFGQFSTASLITRMTNDVTQMQNMVFMSLRIMLRAPLLIIFGMVMALFVHVKLALILVIAVPLLLVFLIWMMNKAATLFSRVQQMLDRVNSIMRENIAGMRLIKAWVRSTYEQQRFTETNESLMTRTMTVLRFVETITPVLLFVMNVAIIMILFIGRNEIHAGSAKAGEVVAVINYATRMTAALSIFTFITMAFSRARASAQRIAEVLITTVDIIDEEQAEGTTIQKGEIQFDCVSFRYPESEALALQDVSFSVQAHETVAILGETGSGKSSLLQLIPRLYDVTEGTIKIDGIDIRHLKQEHLRAAIGFVPQDLLLFSGTIRDNICFGMETISSEEMIQAAKDAQIHDTIMNFSQGYDTVVGQKGVTLSGGQKQRISIARALVRKPKILLLDDSTSALDVKTEANLLQALKTYSCTTFIVTQKISTAMEADVILLLKDGQLLAKGTHKELLKTNELYRKIVQSQLGKKGLDDVETSAQYDYIERK</sequence>
<evidence type="ECO:0000313" key="13">
    <source>
        <dbReference type="Proteomes" id="UP000520011"/>
    </source>
</evidence>
<evidence type="ECO:0000256" key="5">
    <source>
        <dbReference type="ARBA" id="ARBA00022741"/>
    </source>
</evidence>
<protein>
    <submittedName>
        <fullName evidence="12">ATP-binding cassette subfamily B protein</fullName>
    </submittedName>
</protein>
<proteinExistence type="predicted"/>
<dbReference type="Pfam" id="PF00664">
    <property type="entry name" value="ABC_membrane"/>
    <property type="match status" value="1"/>
</dbReference>
<evidence type="ECO:0000256" key="7">
    <source>
        <dbReference type="ARBA" id="ARBA00022989"/>
    </source>
</evidence>
<dbReference type="Gene3D" id="1.20.1560.10">
    <property type="entry name" value="ABC transporter type 1, transmembrane domain"/>
    <property type="match status" value="1"/>
</dbReference>
<dbReference type="SUPFAM" id="SSF52540">
    <property type="entry name" value="P-loop containing nucleoside triphosphate hydrolases"/>
    <property type="match status" value="1"/>
</dbReference>
<dbReference type="AlphaFoldDB" id="A0A7W8IM41"/>
<accession>A0A7W8IM41</accession>
<dbReference type="InterPro" id="IPR003593">
    <property type="entry name" value="AAA+_ATPase"/>
</dbReference>
<dbReference type="CDD" id="cd18548">
    <property type="entry name" value="ABC_6TM_Tm287_like"/>
    <property type="match status" value="1"/>
</dbReference>
<dbReference type="InterPro" id="IPR011527">
    <property type="entry name" value="ABC1_TM_dom"/>
</dbReference>
<feature type="transmembrane region" description="Helical" evidence="9">
    <location>
        <begin position="156"/>
        <end position="174"/>
    </location>
</feature>
<feature type="domain" description="ABC transporter" evidence="10">
    <location>
        <begin position="332"/>
        <end position="565"/>
    </location>
</feature>
<evidence type="ECO:0000256" key="9">
    <source>
        <dbReference type="SAM" id="Phobius"/>
    </source>
</evidence>
<dbReference type="InterPro" id="IPR036640">
    <property type="entry name" value="ABC1_TM_sf"/>
</dbReference>
<dbReference type="RefSeq" id="WP_183250775.1">
    <property type="nucleotide sequence ID" value="NZ_JACHEP010000001.1"/>
</dbReference>
<dbReference type="Gene3D" id="3.40.50.300">
    <property type="entry name" value="P-loop containing nucleotide triphosphate hydrolases"/>
    <property type="match status" value="1"/>
</dbReference>
<dbReference type="PROSITE" id="PS50929">
    <property type="entry name" value="ABC_TM1F"/>
    <property type="match status" value="1"/>
</dbReference>
<gene>
    <name evidence="12" type="ORF">HNQ34_000046</name>
</gene>
<dbReference type="SUPFAM" id="SSF90123">
    <property type="entry name" value="ABC transporter transmembrane region"/>
    <property type="match status" value="1"/>
</dbReference>
<dbReference type="GO" id="GO:0016887">
    <property type="term" value="F:ATP hydrolysis activity"/>
    <property type="evidence" value="ECO:0007669"/>
    <property type="project" value="InterPro"/>
</dbReference>
<dbReference type="EMBL" id="JACHEP010000001">
    <property type="protein sequence ID" value="MBB5322969.1"/>
    <property type="molecule type" value="Genomic_DNA"/>
</dbReference>
<evidence type="ECO:0000256" key="8">
    <source>
        <dbReference type="ARBA" id="ARBA00023136"/>
    </source>
</evidence>
<dbReference type="Pfam" id="PF00005">
    <property type="entry name" value="ABC_tran"/>
    <property type="match status" value="1"/>
</dbReference>
<feature type="transmembrane region" description="Helical" evidence="9">
    <location>
        <begin position="278"/>
        <end position="296"/>
    </location>
</feature>
<dbReference type="InterPro" id="IPR039421">
    <property type="entry name" value="Type_1_exporter"/>
</dbReference>
<comment type="caution">
    <text evidence="12">The sequence shown here is derived from an EMBL/GenBank/DDBJ whole genome shotgun (WGS) entry which is preliminary data.</text>
</comment>
<feature type="domain" description="ABC transmembrane type-1" evidence="11">
    <location>
        <begin position="20"/>
        <end position="298"/>
    </location>
</feature>
<dbReference type="InterPro" id="IPR027417">
    <property type="entry name" value="P-loop_NTPase"/>
</dbReference>
<dbReference type="InterPro" id="IPR003439">
    <property type="entry name" value="ABC_transporter-like_ATP-bd"/>
</dbReference>
<evidence type="ECO:0000259" key="11">
    <source>
        <dbReference type="PROSITE" id="PS50929"/>
    </source>
</evidence>
<evidence type="ECO:0000313" key="12">
    <source>
        <dbReference type="EMBL" id="MBB5322969.1"/>
    </source>
</evidence>
<dbReference type="PANTHER" id="PTHR43394">
    <property type="entry name" value="ATP-DEPENDENT PERMEASE MDL1, MITOCHONDRIAL"/>
    <property type="match status" value="1"/>
</dbReference>
<evidence type="ECO:0000256" key="1">
    <source>
        <dbReference type="ARBA" id="ARBA00004651"/>
    </source>
</evidence>
<evidence type="ECO:0000256" key="4">
    <source>
        <dbReference type="ARBA" id="ARBA00022692"/>
    </source>
</evidence>
<dbReference type="Proteomes" id="UP000520011">
    <property type="component" value="Unassembled WGS sequence"/>
</dbReference>
<evidence type="ECO:0000256" key="2">
    <source>
        <dbReference type="ARBA" id="ARBA00022448"/>
    </source>
</evidence>
<dbReference type="FunFam" id="3.40.50.300:FF:000221">
    <property type="entry name" value="Multidrug ABC transporter ATP-binding protein"/>
    <property type="match status" value="1"/>
</dbReference>
<dbReference type="PANTHER" id="PTHR43394:SF1">
    <property type="entry name" value="ATP-BINDING CASSETTE SUB-FAMILY B MEMBER 10, MITOCHONDRIAL"/>
    <property type="match status" value="1"/>
</dbReference>
<dbReference type="GO" id="GO:0005524">
    <property type="term" value="F:ATP binding"/>
    <property type="evidence" value="ECO:0007669"/>
    <property type="project" value="UniProtKB-KW"/>
</dbReference>
<keyword evidence="3" id="KW-1003">Cell membrane</keyword>
<evidence type="ECO:0000259" key="10">
    <source>
        <dbReference type="PROSITE" id="PS50893"/>
    </source>
</evidence>
<feature type="transmembrane region" description="Helical" evidence="9">
    <location>
        <begin position="133"/>
        <end position="150"/>
    </location>
</feature>
<name>A0A7W8IM41_9BACL</name>
<keyword evidence="5" id="KW-0547">Nucleotide-binding</keyword>
<organism evidence="12 13">
    <name type="scientific">Anoxybacteroides tepidamans</name>
    <dbReference type="NCBI Taxonomy" id="265948"/>
    <lineage>
        <taxon>Bacteria</taxon>
        <taxon>Bacillati</taxon>
        <taxon>Bacillota</taxon>
        <taxon>Bacilli</taxon>
        <taxon>Bacillales</taxon>
        <taxon>Anoxybacillaceae</taxon>
        <taxon>Anoxybacteroides</taxon>
    </lineage>
</organism>
<feature type="transmembrane region" description="Helical" evidence="9">
    <location>
        <begin position="235"/>
        <end position="258"/>
    </location>
</feature>
<dbReference type="SMART" id="SM00382">
    <property type="entry name" value="AAA"/>
    <property type="match status" value="1"/>
</dbReference>
<dbReference type="GO" id="GO:0015421">
    <property type="term" value="F:ABC-type oligopeptide transporter activity"/>
    <property type="evidence" value="ECO:0007669"/>
    <property type="project" value="TreeGrafter"/>
</dbReference>
<reference evidence="12 13" key="1">
    <citation type="submission" date="2020-08" db="EMBL/GenBank/DDBJ databases">
        <title>Genomic Encyclopedia of Type Strains, Phase IV (KMG-IV): sequencing the most valuable type-strain genomes for metagenomic binning, comparative biology and taxonomic classification.</title>
        <authorList>
            <person name="Goeker M."/>
        </authorList>
    </citation>
    <scope>NUCLEOTIDE SEQUENCE [LARGE SCALE GENOMIC DNA]</scope>
    <source>
        <strain evidence="12 13">DSM 16325</strain>
    </source>
</reference>